<name>A0ABX0XMM9_9SPHN</name>
<feature type="transmembrane region" description="Helical" evidence="1">
    <location>
        <begin position="12"/>
        <end position="31"/>
    </location>
</feature>
<reference evidence="4 5" key="1">
    <citation type="submission" date="2020-03" db="EMBL/GenBank/DDBJ databases">
        <title>Genomic Encyclopedia of Type Strains, Phase IV (KMG-IV): sequencing the most valuable type-strain genomes for metagenomic binning, comparative biology and taxonomic classification.</title>
        <authorList>
            <person name="Goeker M."/>
        </authorList>
    </citation>
    <scope>NUCLEOTIDE SEQUENCE [LARGE SCALE GENOMIC DNA]</scope>
    <source>
        <strain evidence="4 5">DSM 27651</strain>
    </source>
</reference>
<dbReference type="PANTHER" id="PTHR34220">
    <property type="entry name" value="SENSOR HISTIDINE KINASE YPDA"/>
    <property type="match status" value="1"/>
</dbReference>
<dbReference type="SUPFAM" id="SSF55874">
    <property type="entry name" value="ATPase domain of HSP90 chaperone/DNA topoisomerase II/histidine kinase"/>
    <property type="match status" value="1"/>
</dbReference>
<feature type="transmembrane region" description="Helical" evidence="1">
    <location>
        <begin position="140"/>
        <end position="157"/>
    </location>
</feature>
<keyword evidence="4" id="KW-0808">Transferase</keyword>
<dbReference type="PANTHER" id="PTHR34220:SF7">
    <property type="entry name" value="SENSOR HISTIDINE KINASE YPDA"/>
    <property type="match status" value="1"/>
</dbReference>
<organism evidence="4 5">
    <name type="scientific">Sphingomonas jejuensis</name>
    <dbReference type="NCBI Taxonomy" id="904715"/>
    <lineage>
        <taxon>Bacteria</taxon>
        <taxon>Pseudomonadati</taxon>
        <taxon>Pseudomonadota</taxon>
        <taxon>Alphaproteobacteria</taxon>
        <taxon>Sphingomonadales</taxon>
        <taxon>Sphingomonadaceae</taxon>
        <taxon>Sphingomonas</taxon>
    </lineage>
</organism>
<dbReference type="RefSeq" id="WP_167954791.1">
    <property type="nucleotide sequence ID" value="NZ_JAATJE010000002.1"/>
</dbReference>
<comment type="caution">
    <text evidence="4">The sequence shown here is derived from an EMBL/GenBank/DDBJ whole genome shotgun (WGS) entry which is preliminary data.</text>
</comment>
<feature type="domain" description="Histidine kinase/HSP90-like ATPase" evidence="2">
    <location>
        <begin position="274"/>
        <end position="366"/>
    </location>
</feature>
<accession>A0ABX0XMM9</accession>
<evidence type="ECO:0000313" key="4">
    <source>
        <dbReference type="EMBL" id="NJC34632.1"/>
    </source>
</evidence>
<dbReference type="Gene3D" id="3.30.565.10">
    <property type="entry name" value="Histidine kinase-like ATPase, C-terminal domain"/>
    <property type="match status" value="1"/>
</dbReference>
<evidence type="ECO:0000259" key="2">
    <source>
        <dbReference type="Pfam" id="PF02518"/>
    </source>
</evidence>
<dbReference type="InterPro" id="IPR003594">
    <property type="entry name" value="HATPase_dom"/>
</dbReference>
<proteinExistence type="predicted"/>
<dbReference type="Pfam" id="PF02518">
    <property type="entry name" value="HATPase_c"/>
    <property type="match status" value="1"/>
</dbReference>
<gene>
    <name evidence="4" type="ORF">GGR88_002146</name>
</gene>
<dbReference type="Pfam" id="PF06580">
    <property type="entry name" value="His_kinase"/>
    <property type="match status" value="1"/>
</dbReference>
<feature type="transmembrane region" description="Helical" evidence="1">
    <location>
        <begin position="80"/>
        <end position="102"/>
    </location>
</feature>
<feature type="transmembrane region" description="Helical" evidence="1">
    <location>
        <begin position="51"/>
        <end position="68"/>
    </location>
</feature>
<evidence type="ECO:0000256" key="1">
    <source>
        <dbReference type="SAM" id="Phobius"/>
    </source>
</evidence>
<dbReference type="InterPro" id="IPR010559">
    <property type="entry name" value="Sig_transdc_His_kin_internal"/>
</dbReference>
<dbReference type="InterPro" id="IPR050640">
    <property type="entry name" value="Bact_2-comp_sensor_kinase"/>
</dbReference>
<keyword evidence="4" id="KW-0418">Kinase</keyword>
<keyword evidence="1" id="KW-1133">Transmembrane helix</keyword>
<keyword evidence="1" id="KW-0472">Membrane</keyword>
<evidence type="ECO:0000259" key="3">
    <source>
        <dbReference type="Pfam" id="PF06580"/>
    </source>
</evidence>
<dbReference type="InterPro" id="IPR036890">
    <property type="entry name" value="HATPase_C_sf"/>
</dbReference>
<dbReference type="GO" id="GO:0016301">
    <property type="term" value="F:kinase activity"/>
    <property type="evidence" value="ECO:0007669"/>
    <property type="project" value="UniProtKB-KW"/>
</dbReference>
<evidence type="ECO:0000313" key="5">
    <source>
        <dbReference type="Proteomes" id="UP000734218"/>
    </source>
</evidence>
<protein>
    <submittedName>
        <fullName evidence="4">Two-component sensor histidine kinase</fullName>
    </submittedName>
</protein>
<feature type="domain" description="Signal transduction histidine kinase internal region" evidence="3">
    <location>
        <begin position="176"/>
        <end position="256"/>
    </location>
</feature>
<keyword evidence="1" id="KW-0812">Transmembrane</keyword>
<dbReference type="EMBL" id="JAATJE010000002">
    <property type="protein sequence ID" value="NJC34632.1"/>
    <property type="molecule type" value="Genomic_DNA"/>
</dbReference>
<sequence>MGSGEQRRHAIGAEVAIYTILGFWLFYVVVVSLRGAVMGFPSPAEFAQRRAAVTVIGIGITYLLYMLLRQVDGRPLGHRVAVAFLGAVPASFAIALFNYWVFNIYDPTSLFETSGIGPQAPAEGEPTMIQEIVEFALTRYFFLIAWAGLYLAISFAAEVREAERRAAAYARAAQEAEIRSLRYQVNPHFLFNTLNSLSALVMTERATEAETMIMNLSTFFRTSLASDPTEDVVLAEEVRMQRLYLDIEAVRFRDRLRVEMDLAPGLERACVPALILQPLVENAIKYGVSPLSRPVTIRIAARTAQGRLTLTVTDDGLGEAAAKAPGERVGLANVRDRLVARYGPGAGVVTTMPPGGGFVATLTLPEVYNDC</sequence>
<keyword evidence="5" id="KW-1185">Reference proteome</keyword>
<dbReference type="Proteomes" id="UP000734218">
    <property type="component" value="Unassembled WGS sequence"/>
</dbReference>